<accession>A0A3P9JLR9</accession>
<dbReference type="PANTHER" id="PTHR24020">
    <property type="entry name" value="COLLAGEN ALPHA"/>
    <property type="match status" value="1"/>
</dbReference>
<evidence type="ECO:0000313" key="10">
    <source>
        <dbReference type="Proteomes" id="UP000265200"/>
    </source>
</evidence>
<protein>
    <recommendedName>
        <fullName evidence="8">VWFA domain-containing protein</fullName>
    </recommendedName>
</protein>
<dbReference type="Proteomes" id="UP000265200">
    <property type="component" value="Chromosome 16"/>
</dbReference>
<reference evidence="9" key="4">
    <citation type="submission" date="2025-09" db="UniProtKB">
        <authorList>
            <consortium name="Ensembl"/>
        </authorList>
    </citation>
    <scope>IDENTIFICATION</scope>
    <source>
        <strain evidence="9">HSOK</strain>
    </source>
</reference>
<dbReference type="CDD" id="cd01472">
    <property type="entry name" value="vWA_collagen"/>
    <property type="match status" value="1"/>
</dbReference>
<evidence type="ECO:0000256" key="2">
    <source>
        <dbReference type="ARBA" id="ARBA00022525"/>
    </source>
</evidence>
<feature type="domain" description="VWFA" evidence="8">
    <location>
        <begin position="281"/>
        <end position="465"/>
    </location>
</feature>
<dbReference type="PANTHER" id="PTHR24020:SF20">
    <property type="entry name" value="PH DOMAIN-CONTAINING PROTEIN"/>
    <property type="match status" value="1"/>
</dbReference>
<evidence type="ECO:0000259" key="8">
    <source>
        <dbReference type="PROSITE" id="PS50234"/>
    </source>
</evidence>
<evidence type="ECO:0000313" key="9">
    <source>
        <dbReference type="Ensembl" id="ENSORLP00015033179.1"/>
    </source>
</evidence>
<dbReference type="FunFam" id="3.40.50.410:FF:000003">
    <property type="entry name" value="Collagen type VI alpha 3 chain"/>
    <property type="match status" value="1"/>
</dbReference>
<keyword evidence="7" id="KW-0176">Collagen</keyword>
<dbReference type="GO" id="GO:0005581">
    <property type="term" value="C:collagen trimer"/>
    <property type="evidence" value="ECO:0007669"/>
    <property type="project" value="UniProtKB-KW"/>
</dbReference>
<keyword evidence="3" id="KW-0272">Extracellular matrix</keyword>
<dbReference type="SMART" id="SM00327">
    <property type="entry name" value="VWA"/>
    <property type="match status" value="2"/>
</dbReference>
<dbReference type="PRINTS" id="PR00453">
    <property type="entry name" value="VWFADOMAIN"/>
</dbReference>
<keyword evidence="5" id="KW-0677">Repeat</keyword>
<dbReference type="InterPro" id="IPR050525">
    <property type="entry name" value="ECM_Assembly_Org"/>
</dbReference>
<dbReference type="Pfam" id="PF00092">
    <property type="entry name" value="VWA"/>
    <property type="match status" value="2"/>
</dbReference>
<reference evidence="9 10" key="2">
    <citation type="submission" date="2017-04" db="EMBL/GenBank/DDBJ databases">
        <title>CpG methylation of centromeres and impact of large insertions on vertebrate speciation.</title>
        <authorList>
            <person name="Ichikawa K."/>
            <person name="Yoshimura J."/>
            <person name="Morishita S."/>
        </authorList>
    </citation>
    <scope>NUCLEOTIDE SEQUENCE</scope>
    <source>
        <strain evidence="9 10">HSOK</strain>
    </source>
</reference>
<dbReference type="Ensembl" id="ENSORLT00015034714.1">
    <property type="protein sequence ID" value="ENSORLP00015033179.1"/>
    <property type="gene ID" value="ENSORLG00015018406.1"/>
</dbReference>
<dbReference type="InterPro" id="IPR002035">
    <property type="entry name" value="VWF_A"/>
</dbReference>
<sequence>MTKVDKGEKISSNPWTPLFVLSSIRALLIFTPASLSTAPSSKLTCSLEVAFILDSSESSKCCFEKQKAFVLKFSTRLAMLPVDFELRVRMAVVQFSSSVYIEHRFSDFKDLDTFQGKVSAMNYIGHGTYTTYAITNTTQMLVKETPKNSVRVAVLMTDGVDHPRNPDVLTAAAEAKGYGIKIFAIGLSSIAQQRQNNAKLRGIASAPPQQFEAFSISVGSDTKTKAGRRSWDDAEHLHNRVNSNIHLVYNHCCHRGHVLHLSSNTRLSALSCGECISTPLELIFVIDSSESVGPENFNLIKDFVNAVVDRTSVGRNSTRIGVVLYSHINLVVLSLMQEATKDQVKSAVRSMSYLGEGTYTGSAIQEANQMFKAARAGVRKVAIVITDGQTDTRDSVSLESAVAEAQRDNIERFVIGVVNESDPQSEEFKKELNFIASDPDSEHVFLISDFKTLQGDKPHPFQSKVAQENLLINRFEQSMRGHLLLLRHLIGQIIT</sequence>
<dbReference type="Gene3D" id="3.40.50.410">
    <property type="entry name" value="von Willebrand factor, type A domain"/>
    <property type="match status" value="2"/>
</dbReference>
<feature type="domain" description="VWFA" evidence="8">
    <location>
        <begin position="48"/>
        <end position="245"/>
    </location>
</feature>
<keyword evidence="4" id="KW-0732">Signal</keyword>
<reference key="1">
    <citation type="journal article" date="2007" name="Nature">
        <title>The medaka draft genome and insights into vertebrate genome evolution.</title>
        <authorList>
            <person name="Kasahara M."/>
            <person name="Naruse K."/>
            <person name="Sasaki S."/>
            <person name="Nakatani Y."/>
            <person name="Qu W."/>
            <person name="Ahsan B."/>
            <person name="Yamada T."/>
            <person name="Nagayasu Y."/>
            <person name="Doi K."/>
            <person name="Kasai Y."/>
            <person name="Jindo T."/>
            <person name="Kobayashi D."/>
            <person name="Shimada A."/>
            <person name="Toyoda A."/>
            <person name="Kuroki Y."/>
            <person name="Fujiyama A."/>
            <person name="Sasaki T."/>
            <person name="Shimizu A."/>
            <person name="Asakawa S."/>
            <person name="Shimizu N."/>
            <person name="Hashimoto S."/>
            <person name="Yang J."/>
            <person name="Lee Y."/>
            <person name="Matsushima K."/>
            <person name="Sugano S."/>
            <person name="Sakaizumi M."/>
            <person name="Narita T."/>
            <person name="Ohishi K."/>
            <person name="Haga S."/>
            <person name="Ohta F."/>
            <person name="Nomoto H."/>
            <person name="Nogata K."/>
            <person name="Morishita T."/>
            <person name="Endo T."/>
            <person name="Shin-I T."/>
            <person name="Takeda H."/>
            <person name="Morishita S."/>
            <person name="Kohara Y."/>
        </authorList>
    </citation>
    <scope>NUCLEOTIDE SEQUENCE [LARGE SCALE GENOMIC DNA]</scope>
    <source>
        <strain>Hd-rR</strain>
    </source>
</reference>
<evidence type="ECO:0000256" key="5">
    <source>
        <dbReference type="ARBA" id="ARBA00022737"/>
    </source>
</evidence>
<dbReference type="InterPro" id="IPR036465">
    <property type="entry name" value="vWFA_dom_sf"/>
</dbReference>
<evidence type="ECO:0000256" key="6">
    <source>
        <dbReference type="ARBA" id="ARBA00022889"/>
    </source>
</evidence>
<dbReference type="PROSITE" id="PS50234">
    <property type="entry name" value="VWFA"/>
    <property type="match status" value="2"/>
</dbReference>
<organism evidence="9 10">
    <name type="scientific">Oryzias latipes</name>
    <name type="common">Japanese rice fish</name>
    <name type="synonym">Japanese killifish</name>
    <dbReference type="NCBI Taxonomy" id="8090"/>
    <lineage>
        <taxon>Eukaryota</taxon>
        <taxon>Metazoa</taxon>
        <taxon>Chordata</taxon>
        <taxon>Craniata</taxon>
        <taxon>Vertebrata</taxon>
        <taxon>Euteleostomi</taxon>
        <taxon>Actinopterygii</taxon>
        <taxon>Neopterygii</taxon>
        <taxon>Teleostei</taxon>
        <taxon>Neoteleostei</taxon>
        <taxon>Acanthomorphata</taxon>
        <taxon>Ovalentaria</taxon>
        <taxon>Atherinomorphae</taxon>
        <taxon>Beloniformes</taxon>
        <taxon>Adrianichthyidae</taxon>
        <taxon>Oryziinae</taxon>
        <taxon>Oryzias</taxon>
    </lineage>
</organism>
<dbReference type="GO" id="GO:0007155">
    <property type="term" value="P:cell adhesion"/>
    <property type="evidence" value="ECO:0007669"/>
    <property type="project" value="UniProtKB-KW"/>
</dbReference>
<reference evidence="9" key="3">
    <citation type="submission" date="2025-08" db="UniProtKB">
        <authorList>
            <consortium name="Ensembl"/>
        </authorList>
    </citation>
    <scope>IDENTIFICATION</scope>
    <source>
        <strain evidence="9">HSOK</strain>
    </source>
</reference>
<evidence type="ECO:0000256" key="4">
    <source>
        <dbReference type="ARBA" id="ARBA00022729"/>
    </source>
</evidence>
<name>A0A3P9JLR9_ORYLA</name>
<dbReference type="CDD" id="cd01450">
    <property type="entry name" value="vWFA_subfamily_ECM"/>
    <property type="match status" value="1"/>
</dbReference>
<dbReference type="SUPFAM" id="SSF53300">
    <property type="entry name" value="vWA-like"/>
    <property type="match status" value="2"/>
</dbReference>
<evidence type="ECO:0000256" key="7">
    <source>
        <dbReference type="ARBA" id="ARBA00023119"/>
    </source>
</evidence>
<dbReference type="AlphaFoldDB" id="A0A3P9JLR9"/>
<comment type="subcellular location">
    <subcellularLocation>
        <location evidence="1">Secreted</location>
        <location evidence="1">Extracellular space</location>
        <location evidence="1">Extracellular matrix</location>
    </subcellularLocation>
</comment>
<evidence type="ECO:0000256" key="3">
    <source>
        <dbReference type="ARBA" id="ARBA00022530"/>
    </source>
</evidence>
<evidence type="ECO:0000256" key="1">
    <source>
        <dbReference type="ARBA" id="ARBA00004498"/>
    </source>
</evidence>
<keyword evidence="6" id="KW-0130">Cell adhesion</keyword>
<keyword evidence="2" id="KW-0964">Secreted</keyword>
<proteinExistence type="predicted"/>